<sequence length="341" mass="35057">MSERPLPDGSPRWVADPGIPWRILLTATVPALAPDGALDASLEALARDQGWVTPPPLVVAGDPAGLRRRLATAQPAQVVIGRAGGDLVVSAHHSAVDGLGLLRVVEALGAGPVTSSARGVGDRAPDAGTARTIARRLREAALAPPAGLRLEPAVDSHAGGDVMVEQTRPGSFRTADLVHAATRAVVAREPARHVAIAIGATRDPLPDDPVIRDRSALLRLRDVERLDRAGIEQALRTAPLQTPPTPGAGGPGAALLGRAATTGMRLLSSRLGSTLLVSHLGEVSAPRVRGLAFHPVTAGGTGLSLGAVGHGGRTVVTLRARAAQWNDDGLEQLLEAVISLL</sequence>
<protein>
    <recommendedName>
        <fullName evidence="3">Condensation domain-containing protein</fullName>
    </recommendedName>
</protein>
<dbReference type="EMBL" id="STGW01000001">
    <property type="protein sequence ID" value="THV18600.1"/>
    <property type="molecule type" value="Genomic_DNA"/>
</dbReference>
<reference evidence="1 2" key="1">
    <citation type="journal article" date="2009" name="Int. J. Syst. Evol. Microbiol.">
        <title>Nocardioides caeni sp. nov., isolated from wastewater.</title>
        <authorList>
            <person name="Yoon J.H."/>
            <person name="Kang S.J."/>
            <person name="Park S."/>
            <person name="Kim W."/>
            <person name="Oh T.K."/>
        </authorList>
    </citation>
    <scope>NUCLEOTIDE SEQUENCE [LARGE SCALE GENOMIC DNA]</scope>
    <source>
        <strain evidence="1 2">DSM 23134</strain>
    </source>
</reference>
<proteinExistence type="predicted"/>
<evidence type="ECO:0008006" key="3">
    <source>
        <dbReference type="Google" id="ProtNLM"/>
    </source>
</evidence>
<dbReference type="AlphaFoldDB" id="A0A4S8NNV8"/>
<dbReference type="Proteomes" id="UP000307087">
    <property type="component" value="Unassembled WGS sequence"/>
</dbReference>
<organism evidence="1 2">
    <name type="scientific">Nocardioides caeni</name>
    <dbReference type="NCBI Taxonomy" id="574700"/>
    <lineage>
        <taxon>Bacteria</taxon>
        <taxon>Bacillati</taxon>
        <taxon>Actinomycetota</taxon>
        <taxon>Actinomycetes</taxon>
        <taxon>Propionibacteriales</taxon>
        <taxon>Nocardioidaceae</taxon>
        <taxon>Nocardioides</taxon>
    </lineage>
</organism>
<name>A0A4S8NNV8_9ACTN</name>
<keyword evidence="2" id="KW-1185">Reference proteome</keyword>
<gene>
    <name evidence="1" type="ORF">E9934_03040</name>
</gene>
<evidence type="ECO:0000313" key="1">
    <source>
        <dbReference type="EMBL" id="THV18600.1"/>
    </source>
</evidence>
<dbReference type="OrthoDB" id="3613699at2"/>
<comment type="caution">
    <text evidence="1">The sequence shown here is derived from an EMBL/GenBank/DDBJ whole genome shotgun (WGS) entry which is preliminary data.</text>
</comment>
<evidence type="ECO:0000313" key="2">
    <source>
        <dbReference type="Proteomes" id="UP000307087"/>
    </source>
</evidence>
<accession>A0A4S8NNV8</accession>
<dbReference type="RefSeq" id="WP_136561314.1">
    <property type="nucleotide sequence ID" value="NZ_STGW01000001.1"/>
</dbReference>